<proteinExistence type="predicted"/>
<name>A0A8T0RHY7_PANVG</name>
<evidence type="ECO:0000256" key="1">
    <source>
        <dbReference type="SAM" id="MobiDB-lite"/>
    </source>
</evidence>
<comment type="caution">
    <text evidence="2">The sequence shown here is derived from an EMBL/GenBank/DDBJ whole genome shotgun (WGS) entry which is preliminary data.</text>
</comment>
<gene>
    <name evidence="2" type="ORF">PVAP13_6KG359700</name>
</gene>
<feature type="compositionally biased region" description="Polar residues" evidence="1">
    <location>
        <begin position="164"/>
        <end position="177"/>
    </location>
</feature>
<evidence type="ECO:0000313" key="3">
    <source>
        <dbReference type="Proteomes" id="UP000823388"/>
    </source>
</evidence>
<dbReference type="AlphaFoldDB" id="A0A8T0RHY7"/>
<feature type="region of interest" description="Disordered" evidence="1">
    <location>
        <begin position="143"/>
        <end position="183"/>
    </location>
</feature>
<dbReference type="Proteomes" id="UP000823388">
    <property type="component" value="Chromosome 6K"/>
</dbReference>
<accession>A0A8T0RHY7</accession>
<protein>
    <submittedName>
        <fullName evidence="2">Uncharacterized protein</fullName>
    </submittedName>
</protein>
<dbReference type="EMBL" id="CM029047">
    <property type="protein sequence ID" value="KAG2585024.1"/>
    <property type="molecule type" value="Genomic_DNA"/>
</dbReference>
<reference evidence="2" key="1">
    <citation type="submission" date="2020-05" db="EMBL/GenBank/DDBJ databases">
        <title>WGS assembly of Panicum virgatum.</title>
        <authorList>
            <person name="Lovell J.T."/>
            <person name="Jenkins J."/>
            <person name="Shu S."/>
            <person name="Juenger T.E."/>
            <person name="Schmutz J."/>
        </authorList>
    </citation>
    <scope>NUCLEOTIDE SEQUENCE</scope>
    <source>
        <strain evidence="2">AP13</strain>
    </source>
</reference>
<sequence>MKNWEEKHIAHVNAWNLQANNIVFGGPIHRDSQFKTYLEWLKQQTRLKLKVEMDTTNIEDLPSDPEDVFDEYDAHTRMGRQPERGAFEDYIGHQIGRFANEAGQALSVPIGSPDEATVLRTFLQRFRRGCRKMAFKLNCLSAQGQGPADHEKPSGSRQHGGRSMSLTPDLGTSSTCSEDVAAN</sequence>
<keyword evidence="3" id="KW-1185">Reference proteome</keyword>
<evidence type="ECO:0000313" key="2">
    <source>
        <dbReference type="EMBL" id="KAG2585024.1"/>
    </source>
</evidence>
<organism evidence="2 3">
    <name type="scientific">Panicum virgatum</name>
    <name type="common">Blackwell switchgrass</name>
    <dbReference type="NCBI Taxonomy" id="38727"/>
    <lineage>
        <taxon>Eukaryota</taxon>
        <taxon>Viridiplantae</taxon>
        <taxon>Streptophyta</taxon>
        <taxon>Embryophyta</taxon>
        <taxon>Tracheophyta</taxon>
        <taxon>Spermatophyta</taxon>
        <taxon>Magnoliopsida</taxon>
        <taxon>Liliopsida</taxon>
        <taxon>Poales</taxon>
        <taxon>Poaceae</taxon>
        <taxon>PACMAD clade</taxon>
        <taxon>Panicoideae</taxon>
        <taxon>Panicodae</taxon>
        <taxon>Paniceae</taxon>
        <taxon>Panicinae</taxon>
        <taxon>Panicum</taxon>
        <taxon>Panicum sect. Hiantes</taxon>
    </lineage>
</organism>